<keyword evidence="6" id="KW-0067">ATP-binding</keyword>
<dbReference type="Pfam" id="PF00664">
    <property type="entry name" value="ABC_membrane"/>
    <property type="match status" value="1"/>
</dbReference>
<dbReference type="GO" id="GO:0016020">
    <property type="term" value="C:membrane"/>
    <property type="evidence" value="ECO:0007669"/>
    <property type="project" value="InterPro"/>
</dbReference>
<feature type="transmembrane region" description="Helical" evidence="9">
    <location>
        <begin position="33"/>
        <end position="56"/>
    </location>
</feature>
<dbReference type="Proteomes" id="UP000324222">
    <property type="component" value="Unassembled WGS sequence"/>
</dbReference>
<evidence type="ECO:0000256" key="6">
    <source>
        <dbReference type="ARBA" id="ARBA00022840"/>
    </source>
</evidence>
<gene>
    <name evidence="11" type="primary">ABCC2_0</name>
    <name evidence="11" type="ORF">E2C01_094948</name>
</gene>
<keyword evidence="8 9" id="KW-0472">Membrane</keyword>
<dbReference type="GO" id="GO:0140359">
    <property type="term" value="F:ABC-type transporter activity"/>
    <property type="evidence" value="ECO:0007669"/>
    <property type="project" value="InterPro"/>
</dbReference>
<dbReference type="GO" id="GO:0005524">
    <property type="term" value="F:ATP binding"/>
    <property type="evidence" value="ECO:0007669"/>
    <property type="project" value="UniProtKB-KW"/>
</dbReference>
<evidence type="ECO:0000313" key="11">
    <source>
        <dbReference type="EMBL" id="MPC99529.1"/>
    </source>
</evidence>
<name>A0A5B7JXI0_PORTR</name>
<sequence length="118" mass="13940">MSFFDTTPLGRLINRFSKDVDTLDNVLPWSIRSWLMCFVTVCMSGMWRLGSCCVHVQDLETQKRQMHVLFESLIHMIWNSLFLNILYIKICFFYSSCACVYYSYSPMVIWLTQPIISL</sequence>
<feature type="domain" description="ABC transmembrane type-1" evidence="10">
    <location>
        <begin position="1"/>
        <end position="44"/>
    </location>
</feature>
<dbReference type="InterPro" id="IPR036640">
    <property type="entry name" value="ABC1_TM_sf"/>
</dbReference>
<evidence type="ECO:0000256" key="9">
    <source>
        <dbReference type="SAM" id="Phobius"/>
    </source>
</evidence>
<dbReference type="Gene3D" id="1.20.1560.10">
    <property type="entry name" value="ABC transporter type 1, transmembrane domain"/>
    <property type="match status" value="1"/>
</dbReference>
<dbReference type="PANTHER" id="PTHR24223:SF443">
    <property type="entry name" value="MULTIDRUG-RESISTANCE LIKE PROTEIN 1, ISOFORM I"/>
    <property type="match status" value="1"/>
</dbReference>
<feature type="transmembrane region" description="Helical" evidence="9">
    <location>
        <begin position="77"/>
        <end position="104"/>
    </location>
</feature>
<comment type="caution">
    <text evidence="11">The sequence shown here is derived from an EMBL/GenBank/DDBJ whole genome shotgun (WGS) entry which is preliminary data.</text>
</comment>
<organism evidence="11 12">
    <name type="scientific">Portunus trituberculatus</name>
    <name type="common">Swimming crab</name>
    <name type="synonym">Neptunus trituberculatus</name>
    <dbReference type="NCBI Taxonomy" id="210409"/>
    <lineage>
        <taxon>Eukaryota</taxon>
        <taxon>Metazoa</taxon>
        <taxon>Ecdysozoa</taxon>
        <taxon>Arthropoda</taxon>
        <taxon>Crustacea</taxon>
        <taxon>Multicrustacea</taxon>
        <taxon>Malacostraca</taxon>
        <taxon>Eumalacostraca</taxon>
        <taxon>Eucarida</taxon>
        <taxon>Decapoda</taxon>
        <taxon>Pleocyemata</taxon>
        <taxon>Brachyura</taxon>
        <taxon>Eubrachyura</taxon>
        <taxon>Portunoidea</taxon>
        <taxon>Portunidae</taxon>
        <taxon>Portuninae</taxon>
        <taxon>Portunus</taxon>
    </lineage>
</organism>
<keyword evidence="7 9" id="KW-1133">Transmembrane helix</keyword>
<dbReference type="SUPFAM" id="SSF90123">
    <property type="entry name" value="ABC transporter transmembrane region"/>
    <property type="match status" value="1"/>
</dbReference>
<keyword evidence="5" id="KW-0547">Nucleotide-binding</keyword>
<keyword evidence="3 9" id="KW-0812">Transmembrane</keyword>
<evidence type="ECO:0000256" key="3">
    <source>
        <dbReference type="ARBA" id="ARBA00022692"/>
    </source>
</evidence>
<evidence type="ECO:0000256" key="5">
    <source>
        <dbReference type="ARBA" id="ARBA00022741"/>
    </source>
</evidence>
<keyword evidence="4" id="KW-0677">Repeat</keyword>
<dbReference type="OrthoDB" id="6500128at2759"/>
<dbReference type="GO" id="GO:0012505">
    <property type="term" value="C:endomembrane system"/>
    <property type="evidence" value="ECO:0007669"/>
    <property type="project" value="UniProtKB-SubCell"/>
</dbReference>
<comment type="subcellular location">
    <subcellularLocation>
        <location evidence="1">Endomembrane system</location>
        <topology evidence="1">Multi-pass membrane protein</topology>
    </subcellularLocation>
</comment>
<proteinExistence type="predicted"/>
<dbReference type="InterPro" id="IPR050173">
    <property type="entry name" value="ABC_transporter_C-like"/>
</dbReference>
<reference evidence="11 12" key="1">
    <citation type="submission" date="2019-05" db="EMBL/GenBank/DDBJ databases">
        <title>Another draft genome of Portunus trituberculatus and its Hox gene families provides insights of decapod evolution.</title>
        <authorList>
            <person name="Jeong J.-H."/>
            <person name="Song I."/>
            <person name="Kim S."/>
            <person name="Choi T."/>
            <person name="Kim D."/>
            <person name="Ryu S."/>
            <person name="Kim W."/>
        </authorList>
    </citation>
    <scope>NUCLEOTIDE SEQUENCE [LARGE SCALE GENOMIC DNA]</scope>
    <source>
        <tissue evidence="11">Muscle</tissue>
    </source>
</reference>
<evidence type="ECO:0000256" key="1">
    <source>
        <dbReference type="ARBA" id="ARBA00004127"/>
    </source>
</evidence>
<dbReference type="PROSITE" id="PS50929">
    <property type="entry name" value="ABC_TM1F"/>
    <property type="match status" value="1"/>
</dbReference>
<evidence type="ECO:0000256" key="4">
    <source>
        <dbReference type="ARBA" id="ARBA00022737"/>
    </source>
</evidence>
<evidence type="ECO:0000256" key="7">
    <source>
        <dbReference type="ARBA" id="ARBA00022989"/>
    </source>
</evidence>
<evidence type="ECO:0000259" key="10">
    <source>
        <dbReference type="PROSITE" id="PS50929"/>
    </source>
</evidence>
<evidence type="ECO:0000256" key="2">
    <source>
        <dbReference type="ARBA" id="ARBA00022448"/>
    </source>
</evidence>
<dbReference type="EMBL" id="VSRR010118765">
    <property type="protein sequence ID" value="MPC99529.1"/>
    <property type="molecule type" value="Genomic_DNA"/>
</dbReference>
<accession>A0A5B7JXI0</accession>
<keyword evidence="12" id="KW-1185">Reference proteome</keyword>
<dbReference type="AlphaFoldDB" id="A0A5B7JXI0"/>
<evidence type="ECO:0000313" key="12">
    <source>
        <dbReference type="Proteomes" id="UP000324222"/>
    </source>
</evidence>
<evidence type="ECO:0000256" key="8">
    <source>
        <dbReference type="ARBA" id="ARBA00023136"/>
    </source>
</evidence>
<protein>
    <submittedName>
        <fullName evidence="11">Canalicular multispecific organic anion transporter 1</fullName>
    </submittedName>
</protein>
<dbReference type="InterPro" id="IPR011527">
    <property type="entry name" value="ABC1_TM_dom"/>
</dbReference>
<keyword evidence="2" id="KW-0813">Transport</keyword>
<dbReference type="PANTHER" id="PTHR24223">
    <property type="entry name" value="ATP-BINDING CASSETTE SUB-FAMILY C"/>
    <property type="match status" value="1"/>
</dbReference>